<dbReference type="InParanoid" id="A0A6P7EZW9"/>
<evidence type="ECO:0000313" key="2">
    <source>
        <dbReference type="Proteomes" id="UP001652700"/>
    </source>
</evidence>
<proteinExistence type="predicted"/>
<dbReference type="KEGG" id="dvv:114324476"/>
<dbReference type="RefSeq" id="XP_028128147.1">
    <property type="nucleotide sequence ID" value="XM_028272346.1"/>
</dbReference>
<organism evidence="3">
    <name type="scientific">Diabrotica virgifera virgifera</name>
    <name type="common">western corn rootworm</name>
    <dbReference type="NCBI Taxonomy" id="50390"/>
    <lineage>
        <taxon>Eukaryota</taxon>
        <taxon>Metazoa</taxon>
        <taxon>Ecdysozoa</taxon>
        <taxon>Arthropoda</taxon>
        <taxon>Hexapoda</taxon>
        <taxon>Insecta</taxon>
        <taxon>Pterygota</taxon>
        <taxon>Neoptera</taxon>
        <taxon>Endopterygota</taxon>
        <taxon>Coleoptera</taxon>
        <taxon>Polyphaga</taxon>
        <taxon>Cucujiformia</taxon>
        <taxon>Chrysomeloidea</taxon>
        <taxon>Chrysomelidae</taxon>
        <taxon>Galerucinae</taxon>
        <taxon>Diabroticina</taxon>
        <taxon>Diabroticites</taxon>
        <taxon>Diabrotica</taxon>
    </lineage>
</organism>
<sequence>MSSDELGQFHLNVYTAIKSELLQDKIKNGLPPFKLSPKDSYNPSYTNLVLPYRVICRQRYHLAGVKQKAQFIREIRDHELLQSKALDGVRIHREFCNPVLSKPKPNEMIRLTDKQKMKIEEILARNY</sequence>
<protein>
    <submittedName>
        <fullName evidence="3">Uncharacterized protein LOC114324476</fullName>
    </submittedName>
</protein>
<dbReference type="OrthoDB" id="7675754at2759"/>
<dbReference type="EnsemblMetazoa" id="XM_028272346.2">
    <property type="protein sequence ID" value="XP_028128147.1"/>
    <property type="gene ID" value="LOC114324476"/>
</dbReference>
<dbReference type="GeneID" id="114324476"/>
<accession>A0A6P7EZW9</accession>
<keyword evidence="2" id="KW-1185">Reference proteome</keyword>
<dbReference type="Proteomes" id="UP001652700">
    <property type="component" value="Unplaced"/>
</dbReference>
<evidence type="ECO:0000313" key="1">
    <source>
        <dbReference type="EnsemblMetazoa" id="XP_028128147.1"/>
    </source>
</evidence>
<evidence type="ECO:0000313" key="3">
    <source>
        <dbReference type="RefSeq" id="XP_028128147.1"/>
    </source>
</evidence>
<dbReference type="InterPro" id="IPR032004">
    <property type="entry name" value="DUF4790"/>
</dbReference>
<reference evidence="3" key="1">
    <citation type="submission" date="2025-04" db="UniProtKB">
        <authorList>
            <consortium name="RefSeq"/>
        </authorList>
    </citation>
    <scope>IDENTIFICATION</scope>
    <source>
        <tissue evidence="3">Whole insect</tissue>
    </source>
</reference>
<dbReference type="AlphaFoldDB" id="A0A6P7EZW9"/>
<reference evidence="1" key="2">
    <citation type="submission" date="2025-05" db="UniProtKB">
        <authorList>
            <consortium name="EnsemblMetazoa"/>
        </authorList>
    </citation>
    <scope>IDENTIFICATION</scope>
</reference>
<name>A0A6P7EZW9_DIAVI</name>
<gene>
    <name evidence="3" type="primary">LOC114324476</name>
</gene>
<dbReference type="Pfam" id="PF16037">
    <property type="entry name" value="DUF4790"/>
    <property type="match status" value="1"/>
</dbReference>